<accession>A0AAW1V5Q3</accession>
<evidence type="ECO:0000313" key="2">
    <source>
        <dbReference type="Proteomes" id="UP001431783"/>
    </source>
</evidence>
<reference evidence="1 2" key="1">
    <citation type="submission" date="2023-03" db="EMBL/GenBank/DDBJ databases">
        <title>Genome insight into feeding habits of ladybird beetles.</title>
        <authorList>
            <person name="Li H.-S."/>
            <person name="Huang Y.-H."/>
            <person name="Pang H."/>
        </authorList>
    </citation>
    <scope>NUCLEOTIDE SEQUENCE [LARGE SCALE GENOMIC DNA]</scope>
    <source>
        <strain evidence="1">SYSU_2023b</strain>
        <tissue evidence="1">Whole body</tissue>
    </source>
</reference>
<organism evidence="1 2">
    <name type="scientific">Henosepilachna vigintioctopunctata</name>
    <dbReference type="NCBI Taxonomy" id="420089"/>
    <lineage>
        <taxon>Eukaryota</taxon>
        <taxon>Metazoa</taxon>
        <taxon>Ecdysozoa</taxon>
        <taxon>Arthropoda</taxon>
        <taxon>Hexapoda</taxon>
        <taxon>Insecta</taxon>
        <taxon>Pterygota</taxon>
        <taxon>Neoptera</taxon>
        <taxon>Endopterygota</taxon>
        <taxon>Coleoptera</taxon>
        <taxon>Polyphaga</taxon>
        <taxon>Cucujiformia</taxon>
        <taxon>Coccinelloidea</taxon>
        <taxon>Coccinellidae</taxon>
        <taxon>Epilachninae</taxon>
        <taxon>Epilachnini</taxon>
        <taxon>Henosepilachna</taxon>
    </lineage>
</organism>
<dbReference type="Gene3D" id="2.170.270.10">
    <property type="entry name" value="SET domain"/>
    <property type="match status" value="1"/>
</dbReference>
<dbReference type="EMBL" id="JARQZJ010000121">
    <property type="protein sequence ID" value="KAK9888052.1"/>
    <property type="molecule type" value="Genomic_DNA"/>
</dbReference>
<name>A0AAW1V5Q3_9CUCU</name>
<protein>
    <submittedName>
        <fullName evidence="1">Uncharacterized protein</fullName>
    </submittedName>
</protein>
<keyword evidence="2" id="KW-1185">Reference proteome</keyword>
<proteinExistence type="predicted"/>
<gene>
    <name evidence="1" type="ORF">WA026_000329</name>
</gene>
<comment type="caution">
    <text evidence="1">The sequence shown here is derived from an EMBL/GenBank/DDBJ whole genome shotgun (WGS) entry which is preliminary data.</text>
</comment>
<dbReference type="Proteomes" id="UP001431783">
    <property type="component" value="Unassembled WGS sequence"/>
</dbReference>
<dbReference type="InterPro" id="IPR046341">
    <property type="entry name" value="SET_dom_sf"/>
</dbReference>
<dbReference type="AlphaFoldDB" id="A0AAW1V5Q3"/>
<evidence type="ECO:0000313" key="1">
    <source>
        <dbReference type="EMBL" id="KAK9888052.1"/>
    </source>
</evidence>
<sequence>MTEGSEDEVEVTTQIIRQEDLSMEKTMVPPQIECSTDFFKRSEYINNNVKELEDACTMDNFRLIPKSIKDNRTSSVLKYVSDSNHQFGDMQHNGMDLMYLRSREVVLASGVLPSELEIRENGVFARTVIAKGTRYGPFQGKWASTPQDPRFAWEYLIFRKIRDDPKQKLDGLFSLCSF</sequence>